<sequence length="381" mass="39945">MAENPIFAIDAQVRRLRANGADIVALTAGEPQFPTRHAIVAAAQQAIADPATHRYAPAAGTTELREAIARQLPGATPWSVDEVLVTFGAKHALALAVAAIAGNDDEVIVIAPGWPGHAAAVRAAGAAPVIAAADDKLRLPISAVEAVTTARTRAIIIASPANPTGAVLGAGTIEAQREWAIDHDAWIISDDVYGALAFAGTVPHVLDEPTLRSRTIVVDSVSKEHAMTGWRVGWLAAPTQIATYARDRLAATVTNVPAALQHAAIIALADTAGPRQARDTYRARRDRLVAALDDLPGVTCPSPDGGMFAFPHIRGILDHHGWNESAPLAARFLDHGVAVVPGEAFNAPSHIRLCFGVDDDTLDTAIARLRTAVLTDLMKPA</sequence>
<evidence type="ECO:0000313" key="8">
    <source>
        <dbReference type="EMBL" id="GMA28850.1"/>
    </source>
</evidence>
<dbReference type="Gene3D" id="3.90.1150.10">
    <property type="entry name" value="Aspartate Aminotransferase, domain 1"/>
    <property type="match status" value="1"/>
</dbReference>
<dbReference type="GO" id="GO:0006520">
    <property type="term" value="P:amino acid metabolic process"/>
    <property type="evidence" value="ECO:0007669"/>
    <property type="project" value="InterPro"/>
</dbReference>
<evidence type="ECO:0000313" key="9">
    <source>
        <dbReference type="Proteomes" id="UP001157160"/>
    </source>
</evidence>
<dbReference type="RefSeq" id="WP_284232414.1">
    <property type="nucleotide sequence ID" value="NZ_BSUL01000001.1"/>
</dbReference>
<keyword evidence="9" id="KW-1185">Reference proteome</keyword>
<dbReference type="PANTHER" id="PTHR46383:SF1">
    <property type="entry name" value="ASPARTATE AMINOTRANSFERASE"/>
    <property type="match status" value="1"/>
</dbReference>
<dbReference type="AlphaFoldDB" id="A0AA37ULN7"/>
<evidence type="ECO:0000256" key="6">
    <source>
        <dbReference type="RuleBase" id="RU000481"/>
    </source>
</evidence>
<dbReference type="CDD" id="cd00609">
    <property type="entry name" value="AAT_like"/>
    <property type="match status" value="1"/>
</dbReference>
<accession>A0AA37ULN7</accession>
<dbReference type="SUPFAM" id="SSF53383">
    <property type="entry name" value="PLP-dependent transferases"/>
    <property type="match status" value="1"/>
</dbReference>
<dbReference type="InterPro" id="IPR004839">
    <property type="entry name" value="Aminotransferase_I/II_large"/>
</dbReference>
<feature type="domain" description="Aminotransferase class I/classII large" evidence="7">
    <location>
        <begin position="22"/>
        <end position="369"/>
    </location>
</feature>
<dbReference type="GO" id="GO:0008483">
    <property type="term" value="F:transaminase activity"/>
    <property type="evidence" value="ECO:0007669"/>
    <property type="project" value="UniProtKB-KW"/>
</dbReference>
<comment type="cofactor">
    <cofactor evidence="1 6">
        <name>pyridoxal 5'-phosphate</name>
        <dbReference type="ChEBI" id="CHEBI:597326"/>
    </cofactor>
</comment>
<dbReference type="InterPro" id="IPR015421">
    <property type="entry name" value="PyrdxlP-dep_Trfase_major"/>
</dbReference>
<gene>
    <name evidence="8" type="primary">aspC</name>
    <name evidence="8" type="ORF">GCM10025874_21030</name>
</gene>
<dbReference type="InterPro" id="IPR015424">
    <property type="entry name" value="PyrdxlP-dep_Trfase"/>
</dbReference>
<dbReference type="EMBL" id="BSUL01000001">
    <property type="protein sequence ID" value="GMA28850.1"/>
    <property type="molecule type" value="Genomic_DNA"/>
</dbReference>
<protein>
    <recommendedName>
        <fullName evidence="6">Aminotransferase</fullName>
        <ecNumber evidence="6">2.6.1.-</ecNumber>
    </recommendedName>
</protein>
<evidence type="ECO:0000256" key="3">
    <source>
        <dbReference type="ARBA" id="ARBA00022576"/>
    </source>
</evidence>
<evidence type="ECO:0000256" key="4">
    <source>
        <dbReference type="ARBA" id="ARBA00022679"/>
    </source>
</evidence>
<evidence type="ECO:0000259" key="7">
    <source>
        <dbReference type="Pfam" id="PF00155"/>
    </source>
</evidence>
<dbReference type="Proteomes" id="UP001157160">
    <property type="component" value="Unassembled WGS sequence"/>
</dbReference>
<dbReference type="Pfam" id="PF00155">
    <property type="entry name" value="Aminotran_1_2"/>
    <property type="match status" value="1"/>
</dbReference>
<dbReference type="EC" id="2.6.1.-" evidence="6"/>
<dbReference type="PROSITE" id="PS00105">
    <property type="entry name" value="AA_TRANSFER_CLASS_1"/>
    <property type="match status" value="1"/>
</dbReference>
<dbReference type="InterPro" id="IPR050596">
    <property type="entry name" value="AspAT/PAT-like"/>
</dbReference>
<proteinExistence type="inferred from homology"/>
<organism evidence="8 9">
    <name type="scientific">Arenivirga flava</name>
    <dbReference type="NCBI Taxonomy" id="1930060"/>
    <lineage>
        <taxon>Bacteria</taxon>
        <taxon>Bacillati</taxon>
        <taxon>Actinomycetota</taxon>
        <taxon>Actinomycetes</taxon>
        <taxon>Micrococcales</taxon>
        <taxon>Microbacteriaceae</taxon>
        <taxon>Arenivirga</taxon>
    </lineage>
</organism>
<reference evidence="8 9" key="1">
    <citation type="journal article" date="2014" name="Int. J. Syst. Evol. Microbiol.">
        <title>Complete genome sequence of Corynebacterium casei LMG S-19264T (=DSM 44701T), isolated from a smear-ripened cheese.</title>
        <authorList>
            <consortium name="US DOE Joint Genome Institute (JGI-PGF)"/>
            <person name="Walter F."/>
            <person name="Albersmeier A."/>
            <person name="Kalinowski J."/>
            <person name="Ruckert C."/>
        </authorList>
    </citation>
    <scope>NUCLEOTIDE SEQUENCE [LARGE SCALE GENOMIC DNA]</scope>
    <source>
        <strain evidence="8 9">NBRC 112289</strain>
    </source>
</reference>
<evidence type="ECO:0000256" key="2">
    <source>
        <dbReference type="ARBA" id="ARBA00007441"/>
    </source>
</evidence>
<keyword evidence="3 6" id="KW-0032">Aminotransferase</keyword>
<name>A0AA37ULN7_9MICO</name>
<evidence type="ECO:0000256" key="1">
    <source>
        <dbReference type="ARBA" id="ARBA00001933"/>
    </source>
</evidence>
<dbReference type="InterPro" id="IPR004838">
    <property type="entry name" value="NHTrfase_class1_PyrdxlP-BS"/>
</dbReference>
<keyword evidence="4 6" id="KW-0808">Transferase</keyword>
<dbReference type="PANTHER" id="PTHR46383">
    <property type="entry name" value="ASPARTATE AMINOTRANSFERASE"/>
    <property type="match status" value="1"/>
</dbReference>
<comment type="similarity">
    <text evidence="2 6">Belongs to the class-I pyridoxal-phosphate-dependent aminotransferase family.</text>
</comment>
<comment type="caution">
    <text evidence="8">The sequence shown here is derived from an EMBL/GenBank/DDBJ whole genome shotgun (WGS) entry which is preliminary data.</text>
</comment>
<evidence type="ECO:0000256" key="5">
    <source>
        <dbReference type="ARBA" id="ARBA00022898"/>
    </source>
</evidence>
<dbReference type="Gene3D" id="3.40.640.10">
    <property type="entry name" value="Type I PLP-dependent aspartate aminotransferase-like (Major domain)"/>
    <property type="match status" value="1"/>
</dbReference>
<dbReference type="InterPro" id="IPR015422">
    <property type="entry name" value="PyrdxlP-dep_Trfase_small"/>
</dbReference>
<dbReference type="GO" id="GO:0030170">
    <property type="term" value="F:pyridoxal phosphate binding"/>
    <property type="evidence" value="ECO:0007669"/>
    <property type="project" value="InterPro"/>
</dbReference>
<keyword evidence="5" id="KW-0663">Pyridoxal phosphate</keyword>